<accession>A0A0F9I0U3</accession>
<sequence>KTEVYFTTLPKDIDQNTRIDHP</sequence>
<comment type="caution">
    <text evidence="1">The sequence shown here is derived from an EMBL/GenBank/DDBJ whole genome shotgun (WGS) entry which is preliminary data.</text>
</comment>
<reference evidence="1" key="1">
    <citation type="journal article" date="2015" name="Nature">
        <title>Complex archaea that bridge the gap between prokaryotes and eukaryotes.</title>
        <authorList>
            <person name="Spang A."/>
            <person name="Saw J.H."/>
            <person name="Jorgensen S.L."/>
            <person name="Zaremba-Niedzwiedzka K."/>
            <person name="Martijn J."/>
            <person name="Lind A.E."/>
            <person name="van Eijk R."/>
            <person name="Schleper C."/>
            <person name="Guy L."/>
            <person name="Ettema T.J."/>
        </authorList>
    </citation>
    <scope>NUCLEOTIDE SEQUENCE</scope>
</reference>
<dbReference type="EMBL" id="LAZR01013625">
    <property type="protein sequence ID" value="KKM21107.1"/>
    <property type="molecule type" value="Genomic_DNA"/>
</dbReference>
<evidence type="ECO:0000313" key="1">
    <source>
        <dbReference type="EMBL" id="KKM21107.1"/>
    </source>
</evidence>
<gene>
    <name evidence="1" type="ORF">LCGC14_1638730</name>
</gene>
<feature type="non-terminal residue" evidence="1">
    <location>
        <position position="1"/>
    </location>
</feature>
<protein>
    <submittedName>
        <fullName evidence="1">Uncharacterized protein</fullName>
    </submittedName>
</protein>
<proteinExistence type="predicted"/>
<name>A0A0F9I0U3_9ZZZZ</name>
<dbReference type="AlphaFoldDB" id="A0A0F9I0U3"/>
<organism evidence="1">
    <name type="scientific">marine sediment metagenome</name>
    <dbReference type="NCBI Taxonomy" id="412755"/>
    <lineage>
        <taxon>unclassified sequences</taxon>
        <taxon>metagenomes</taxon>
        <taxon>ecological metagenomes</taxon>
    </lineage>
</organism>